<name>A0A137PJ59_CONC2</name>
<dbReference type="GO" id="GO:0051011">
    <property type="term" value="F:microtubule minus-end binding"/>
    <property type="evidence" value="ECO:0007669"/>
    <property type="project" value="TreeGrafter"/>
</dbReference>
<protein>
    <recommendedName>
        <fullName evidence="6">Spindle pole body component</fullName>
    </recommendedName>
</protein>
<organism evidence="9 10">
    <name type="scientific">Conidiobolus coronatus (strain ATCC 28846 / CBS 209.66 / NRRL 28638)</name>
    <name type="common">Delacroixia coronata</name>
    <dbReference type="NCBI Taxonomy" id="796925"/>
    <lineage>
        <taxon>Eukaryota</taxon>
        <taxon>Fungi</taxon>
        <taxon>Fungi incertae sedis</taxon>
        <taxon>Zoopagomycota</taxon>
        <taxon>Entomophthoromycotina</taxon>
        <taxon>Entomophthoromycetes</taxon>
        <taxon>Entomophthorales</taxon>
        <taxon>Ancylistaceae</taxon>
        <taxon>Conidiobolus</taxon>
    </lineage>
</organism>
<evidence type="ECO:0000256" key="2">
    <source>
        <dbReference type="ARBA" id="ARBA00010337"/>
    </source>
</evidence>
<dbReference type="STRING" id="796925.A0A137PJ59"/>
<sequence>MIHEIIFLLIGYKGNFFELNSDETSYQLLEDINIFNEGERARLNKLGQLSFNYCKIKEFSYSKESIGGGGGGFYLNGFKTSLKDILTTYTNLVCELENEILLDYNIDGGQPSLSYIMSRLSDYFLLFAKLNELIQELETILNNENPNEAIGCELINWVYELYLKNVNTIKSNFELILGELVKIFFNQLADWLRNGKLFDPEFEFFLVPSNLEKSRELGYFNINSNNTKYEIIWERMPYFINENISNSLLFIGKAINILTNSKEPLNLDFNSVLVYSKSCSINTSRLERTIYELRIESSKILYKKLFNIKSITNKDGEVNRNLTDYIEQFKNFYLLQYGEYYDNLLSNLHNFLSARKSKFSEVQFEGFVRESDLNYLKIKSSEGTRAENSFLIDGLRFKLASTHDKNHTPAEAQKMSWNQLLPPNEIKLDYPIEYPLDLILEPKDLELYNTLFNYLVWIRKLIYQLELFDIKKLSNEYKSKTLVHTRWLILHTVKAIWAYLQMDIIEPCYQDLMSTLLNHNNTDTSIPSPQSNTNTNTDQTPLMDFESIKFSHQQYLNNLMKGCLLDNAPIASGIFQILQSCQNFANWLYIEERLNEDKWEQLDTIYTEYRSNINFIFRTLSAIYEAPIPTKNPIKTQHYFNQFLLRLDFNQWFTNFCYSN</sequence>
<evidence type="ECO:0000256" key="3">
    <source>
        <dbReference type="ARBA" id="ARBA00022490"/>
    </source>
</evidence>
<dbReference type="AlphaFoldDB" id="A0A137PJ59"/>
<dbReference type="InterPro" id="IPR007259">
    <property type="entry name" value="GCP"/>
</dbReference>
<evidence type="ECO:0000256" key="4">
    <source>
        <dbReference type="ARBA" id="ARBA00022701"/>
    </source>
</evidence>
<dbReference type="GO" id="GO:0000278">
    <property type="term" value="P:mitotic cell cycle"/>
    <property type="evidence" value="ECO:0007669"/>
    <property type="project" value="TreeGrafter"/>
</dbReference>
<feature type="domain" description="Gamma tubulin complex component C-terminal" evidence="7">
    <location>
        <begin position="324"/>
        <end position="653"/>
    </location>
</feature>
<dbReference type="Pfam" id="PF17681">
    <property type="entry name" value="GCP_N_terminal"/>
    <property type="match status" value="1"/>
</dbReference>
<dbReference type="PANTHER" id="PTHR19302:SF27">
    <property type="entry name" value="GAMMA-TUBULIN COMPLEX COMPONENT 4"/>
    <property type="match status" value="1"/>
</dbReference>
<gene>
    <name evidence="9" type="ORF">CONCODRAFT_82575</name>
</gene>
<reference evidence="9 10" key="1">
    <citation type="journal article" date="2015" name="Genome Biol. Evol.">
        <title>Phylogenomic analyses indicate that early fungi evolved digesting cell walls of algal ancestors of land plants.</title>
        <authorList>
            <person name="Chang Y."/>
            <person name="Wang S."/>
            <person name="Sekimoto S."/>
            <person name="Aerts A.L."/>
            <person name="Choi C."/>
            <person name="Clum A."/>
            <person name="LaButti K.M."/>
            <person name="Lindquist E.A."/>
            <person name="Yee Ngan C."/>
            <person name="Ohm R.A."/>
            <person name="Salamov A.A."/>
            <person name="Grigoriev I.V."/>
            <person name="Spatafora J.W."/>
            <person name="Berbee M.L."/>
        </authorList>
    </citation>
    <scope>NUCLEOTIDE SEQUENCE [LARGE SCALE GENOMIC DNA]</scope>
    <source>
        <strain evidence="9 10">NRRL 28638</strain>
    </source>
</reference>
<dbReference type="GO" id="GO:0000922">
    <property type="term" value="C:spindle pole"/>
    <property type="evidence" value="ECO:0007669"/>
    <property type="project" value="InterPro"/>
</dbReference>
<dbReference type="GO" id="GO:0000930">
    <property type="term" value="C:gamma-tubulin complex"/>
    <property type="evidence" value="ECO:0007669"/>
    <property type="project" value="TreeGrafter"/>
</dbReference>
<dbReference type="InterPro" id="IPR042241">
    <property type="entry name" value="GCP_C_sf"/>
</dbReference>
<evidence type="ECO:0000259" key="8">
    <source>
        <dbReference type="Pfam" id="PF17681"/>
    </source>
</evidence>
<keyword evidence="10" id="KW-1185">Reference proteome</keyword>
<comment type="subcellular location">
    <subcellularLocation>
        <location evidence="1 6">Cytoplasm</location>
        <location evidence="1 6">Cytoskeleton</location>
        <location evidence="1 6">Microtubule organizing center</location>
    </subcellularLocation>
</comment>
<dbReference type="OrthoDB" id="1608002at2759"/>
<dbReference type="GO" id="GO:0051225">
    <property type="term" value="P:spindle assembly"/>
    <property type="evidence" value="ECO:0007669"/>
    <property type="project" value="TreeGrafter"/>
</dbReference>
<dbReference type="EMBL" id="KQ964418">
    <property type="protein sequence ID" value="KXN75038.1"/>
    <property type="molecule type" value="Genomic_DNA"/>
</dbReference>
<dbReference type="GO" id="GO:0005816">
    <property type="term" value="C:spindle pole body"/>
    <property type="evidence" value="ECO:0007669"/>
    <property type="project" value="UniProtKB-ARBA"/>
</dbReference>
<evidence type="ECO:0000313" key="10">
    <source>
        <dbReference type="Proteomes" id="UP000070444"/>
    </source>
</evidence>
<evidence type="ECO:0000256" key="6">
    <source>
        <dbReference type="RuleBase" id="RU363050"/>
    </source>
</evidence>
<feature type="domain" description="Gamma tubulin complex component protein N-terminal" evidence="8">
    <location>
        <begin position="2"/>
        <end position="306"/>
    </location>
</feature>
<dbReference type="GO" id="GO:0043015">
    <property type="term" value="F:gamma-tubulin binding"/>
    <property type="evidence" value="ECO:0007669"/>
    <property type="project" value="InterPro"/>
</dbReference>
<dbReference type="PANTHER" id="PTHR19302">
    <property type="entry name" value="GAMMA TUBULIN COMPLEX PROTEIN"/>
    <property type="match status" value="1"/>
</dbReference>
<keyword evidence="5 6" id="KW-0206">Cytoskeleton</keyword>
<dbReference type="GO" id="GO:0005874">
    <property type="term" value="C:microtubule"/>
    <property type="evidence" value="ECO:0007669"/>
    <property type="project" value="UniProtKB-KW"/>
</dbReference>
<dbReference type="InterPro" id="IPR040457">
    <property type="entry name" value="GCP_C"/>
</dbReference>
<dbReference type="Gene3D" id="1.20.120.1900">
    <property type="entry name" value="Gamma-tubulin complex, C-terminal domain"/>
    <property type="match status" value="1"/>
</dbReference>
<evidence type="ECO:0000259" key="7">
    <source>
        <dbReference type="Pfam" id="PF04130"/>
    </source>
</evidence>
<comment type="similarity">
    <text evidence="2 6">Belongs to the TUBGCP family.</text>
</comment>
<dbReference type="OMA" id="QLSMWLL"/>
<evidence type="ECO:0000256" key="1">
    <source>
        <dbReference type="ARBA" id="ARBA00004267"/>
    </source>
</evidence>
<dbReference type="Proteomes" id="UP000070444">
    <property type="component" value="Unassembled WGS sequence"/>
</dbReference>
<dbReference type="Pfam" id="PF04130">
    <property type="entry name" value="GCP_C_terminal"/>
    <property type="match status" value="1"/>
</dbReference>
<evidence type="ECO:0000256" key="5">
    <source>
        <dbReference type="ARBA" id="ARBA00023212"/>
    </source>
</evidence>
<evidence type="ECO:0000313" key="9">
    <source>
        <dbReference type="EMBL" id="KXN75038.1"/>
    </source>
</evidence>
<accession>A0A137PJ59</accession>
<keyword evidence="3 6" id="KW-0963">Cytoplasm</keyword>
<dbReference type="InterPro" id="IPR041470">
    <property type="entry name" value="GCP_N"/>
</dbReference>
<proteinExistence type="inferred from homology"/>
<dbReference type="GO" id="GO:0051321">
    <property type="term" value="P:meiotic cell cycle"/>
    <property type="evidence" value="ECO:0007669"/>
    <property type="project" value="TreeGrafter"/>
</dbReference>
<dbReference type="GO" id="GO:0007020">
    <property type="term" value="P:microtubule nucleation"/>
    <property type="evidence" value="ECO:0007669"/>
    <property type="project" value="InterPro"/>
</dbReference>
<keyword evidence="4 6" id="KW-0493">Microtubule</keyword>
<dbReference type="GO" id="GO:0031122">
    <property type="term" value="P:cytoplasmic microtubule organization"/>
    <property type="evidence" value="ECO:0007669"/>
    <property type="project" value="TreeGrafter"/>
</dbReference>